<sequence length="83" mass="9092">MVRIEAFGKDLPILSYNQLTPPFLKPRSESSRAQRLQGGQQEVSLLLAAEVSEKLIYSEGVGDIAHTPAGNEDFLANLSCVFE</sequence>
<organism evidence="1">
    <name type="scientific">bioreactor metagenome</name>
    <dbReference type="NCBI Taxonomy" id="1076179"/>
    <lineage>
        <taxon>unclassified sequences</taxon>
        <taxon>metagenomes</taxon>
        <taxon>ecological metagenomes</taxon>
    </lineage>
</organism>
<dbReference type="EMBL" id="VSSQ01016754">
    <property type="protein sequence ID" value="MPM58418.1"/>
    <property type="molecule type" value="Genomic_DNA"/>
</dbReference>
<accession>A0A645B041</accession>
<protein>
    <submittedName>
        <fullName evidence="1">Uncharacterized protein</fullName>
    </submittedName>
</protein>
<name>A0A645B041_9ZZZZ</name>
<proteinExistence type="predicted"/>
<gene>
    <name evidence="1" type="ORF">SDC9_105249</name>
</gene>
<evidence type="ECO:0000313" key="1">
    <source>
        <dbReference type="EMBL" id="MPM58418.1"/>
    </source>
</evidence>
<reference evidence="1" key="1">
    <citation type="submission" date="2019-08" db="EMBL/GenBank/DDBJ databases">
        <authorList>
            <person name="Kucharzyk K."/>
            <person name="Murdoch R.W."/>
            <person name="Higgins S."/>
            <person name="Loffler F."/>
        </authorList>
    </citation>
    <scope>NUCLEOTIDE SEQUENCE</scope>
</reference>
<dbReference type="AlphaFoldDB" id="A0A645B041"/>
<comment type="caution">
    <text evidence="1">The sequence shown here is derived from an EMBL/GenBank/DDBJ whole genome shotgun (WGS) entry which is preliminary data.</text>
</comment>